<organism evidence="1 2">
    <name type="scientific">Kwoniella shivajii</name>
    <dbReference type="NCBI Taxonomy" id="564305"/>
    <lineage>
        <taxon>Eukaryota</taxon>
        <taxon>Fungi</taxon>
        <taxon>Dikarya</taxon>
        <taxon>Basidiomycota</taxon>
        <taxon>Agaricomycotina</taxon>
        <taxon>Tremellomycetes</taxon>
        <taxon>Tremellales</taxon>
        <taxon>Cryptococcaceae</taxon>
        <taxon>Kwoniella</taxon>
    </lineage>
</organism>
<protein>
    <submittedName>
        <fullName evidence="1">Uncharacterized protein</fullName>
    </submittedName>
</protein>
<keyword evidence="2" id="KW-1185">Reference proteome</keyword>
<proteinExistence type="predicted"/>
<evidence type="ECO:0000313" key="2">
    <source>
        <dbReference type="Proteomes" id="UP001329825"/>
    </source>
</evidence>
<gene>
    <name evidence="1" type="ORF">IL334_007010</name>
</gene>
<dbReference type="RefSeq" id="XP_062794756.1">
    <property type="nucleotide sequence ID" value="XM_062938705.1"/>
</dbReference>
<accession>A0ABZ1DBH0</accession>
<sequence length="147" mass="15946">MSFPITDVPSGASCFTSAPSIGQASTTTLLLSKLDRLIATNASESTHSENNVSAWSIANSVLACVHAQNTQRHAARGSYVSDSSSTQDTQQVVSKVREIVSTLPQEFRDAVTREVRKLNLIDAVSDSPTYPETRVNVFLHEDDYSNV</sequence>
<name>A0ABZ1DBH0_9TREE</name>
<evidence type="ECO:0000313" key="1">
    <source>
        <dbReference type="EMBL" id="WRT70017.1"/>
    </source>
</evidence>
<reference evidence="1 2" key="1">
    <citation type="submission" date="2024-01" db="EMBL/GenBank/DDBJ databases">
        <title>Comparative genomics of Cryptococcus and Kwoniella reveals pathogenesis evolution and contrasting modes of karyotype evolution via chromosome fusion or intercentromeric recombination.</title>
        <authorList>
            <person name="Coelho M.A."/>
            <person name="David-Palma M."/>
            <person name="Shea T."/>
            <person name="Bowers K."/>
            <person name="McGinley-Smith S."/>
            <person name="Mohammad A.W."/>
            <person name="Gnirke A."/>
            <person name="Yurkov A.M."/>
            <person name="Nowrousian M."/>
            <person name="Sun S."/>
            <person name="Cuomo C.A."/>
            <person name="Heitman J."/>
        </authorList>
    </citation>
    <scope>NUCLEOTIDE SEQUENCE [LARGE SCALE GENOMIC DNA]</scope>
    <source>
        <strain evidence="1">CBS 11374</strain>
    </source>
</reference>
<dbReference type="Proteomes" id="UP001329825">
    <property type="component" value="Chromosome 10"/>
</dbReference>
<dbReference type="GeneID" id="87959140"/>
<dbReference type="EMBL" id="CP141890">
    <property type="protein sequence ID" value="WRT70017.1"/>
    <property type="molecule type" value="Genomic_DNA"/>
</dbReference>